<proteinExistence type="predicted"/>
<dbReference type="STRING" id="58117.SAMN05421833_11135"/>
<name>A0A1N7C3Y1_9ACTN</name>
<dbReference type="EMBL" id="FTNI01000011">
    <property type="protein sequence ID" value="SIR58299.1"/>
    <property type="molecule type" value="Genomic_DNA"/>
</dbReference>
<gene>
    <name evidence="1" type="ORF">SAMN05421833_11135</name>
</gene>
<evidence type="ECO:0000313" key="1">
    <source>
        <dbReference type="EMBL" id="SIR58299.1"/>
    </source>
</evidence>
<dbReference type="AlphaFoldDB" id="A0A1N7C3Y1"/>
<protein>
    <submittedName>
        <fullName evidence="1">Uncharacterized protein</fullName>
    </submittedName>
</protein>
<keyword evidence="2" id="KW-1185">Reference proteome</keyword>
<sequence length="244" mass="26000">MTMRNLTFCDIRLHPSTVDSAFEEAMTGDVMPGADAPPHPPGTLFVRSLYREAGYGFPPAYRCVVHSVLVSDTRFFGMRPRIARLGADTKEPRFRLVAGAAPDDETALDMLRAQDGHSLVMAAVHLPLRMIQESFEKELAAAIEEEVAEPSRFSAVSGAIWTRDDEAVHGRIEYLVAATGDFAELRLRSRTVERIEAAGGTLVESRGFHHVGTVFAGPGSADPGSVGPAFGGAVPGEPAPGAGG</sequence>
<dbReference type="RefSeq" id="WP_076435680.1">
    <property type="nucleotide sequence ID" value="NZ_FTNI01000011.1"/>
</dbReference>
<dbReference type="Proteomes" id="UP000186096">
    <property type="component" value="Unassembled WGS sequence"/>
</dbReference>
<accession>A0A1N7C3Y1</accession>
<evidence type="ECO:0000313" key="2">
    <source>
        <dbReference type="Proteomes" id="UP000186096"/>
    </source>
</evidence>
<reference evidence="2" key="1">
    <citation type="submission" date="2017-01" db="EMBL/GenBank/DDBJ databases">
        <authorList>
            <person name="Varghese N."/>
            <person name="Submissions S."/>
        </authorList>
    </citation>
    <scope>NUCLEOTIDE SEQUENCE [LARGE SCALE GENOMIC DNA]</scope>
    <source>
        <strain evidence="2">ATCC 12950</strain>
    </source>
</reference>
<dbReference type="OrthoDB" id="3517199at2"/>
<organism evidence="1 2">
    <name type="scientific">Microbispora rosea</name>
    <dbReference type="NCBI Taxonomy" id="58117"/>
    <lineage>
        <taxon>Bacteria</taxon>
        <taxon>Bacillati</taxon>
        <taxon>Actinomycetota</taxon>
        <taxon>Actinomycetes</taxon>
        <taxon>Streptosporangiales</taxon>
        <taxon>Streptosporangiaceae</taxon>
        <taxon>Microbispora</taxon>
    </lineage>
</organism>